<reference evidence="2 3" key="1">
    <citation type="submission" date="2018-12" db="EMBL/GenBank/DDBJ databases">
        <title>Complete genome sequence of Flaviflexus sp. H23T48.</title>
        <authorList>
            <person name="Bae J.-W."/>
            <person name="Lee J.-Y."/>
        </authorList>
    </citation>
    <scope>NUCLEOTIDE SEQUENCE [LARGE SCALE GENOMIC DNA]</scope>
    <source>
        <strain evidence="2 3">H23T48</strain>
    </source>
</reference>
<sequence length="404" mass="42290">MSKKQAVWAIAASAVVLSACSGGNDPEPTVTVTAETVAPSTDPEVPSDFRDDATRASLDFAITVVDERRQEGGNAVVSPASISYSMVIAGTGAVCTNEEALVSALGVPAEERENTYLSLAADLAGREEADYATRLSGLILSNSTTGRADNEALSDLAERYSLSHMTVPESEIGITADMWALDASDGRRDGLAAPLSASADYSVLLNLSYWSTWSASADVTTLDFEFEDGRREPVPALELPALAWEADSGTILELPTTSPDSTYLYYPDVAGTLGDLTADDWAIPGEGQEVVLTVPTLSASVTTNVENLGDQSFLASGCENPGFGASAEGSLASQHASYEFGVDGIAADHVGDVVEPGRETTTPDRPGTNAKIIAVDRAFAVMTVDEETGWAILYGMIGDPTVRN</sequence>
<accession>A0A3S9PVI2</accession>
<dbReference type="InterPro" id="IPR042185">
    <property type="entry name" value="Serpin_sf_2"/>
</dbReference>
<gene>
    <name evidence="2" type="ORF">EJ997_02585</name>
</gene>
<name>A0A3S9PVI2_9ACTO</name>
<feature type="signal peptide" evidence="1">
    <location>
        <begin position="1"/>
        <end position="21"/>
    </location>
</feature>
<evidence type="ECO:0000256" key="1">
    <source>
        <dbReference type="SAM" id="SignalP"/>
    </source>
</evidence>
<dbReference type="RefSeq" id="WP_126703201.1">
    <property type="nucleotide sequence ID" value="NZ_CP034593.1"/>
</dbReference>
<dbReference type="InterPro" id="IPR042178">
    <property type="entry name" value="Serpin_sf_1"/>
</dbReference>
<dbReference type="KEGG" id="flh:EJ997_02585"/>
<evidence type="ECO:0008006" key="4">
    <source>
        <dbReference type="Google" id="ProtNLM"/>
    </source>
</evidence>
<dbReference type="OrthoDB" id="9764871at2"/>
<organism evidence="2 3">
    <name type="scientific">Flaviflexus ciconiae</name>
    <dbReference type="NCBI Taxonomy" id="2496867"/>
    <lineage>
        <taxon>Bacteria</taxon>
        <taxon>Bacillati</taxon>
        <taxon>Actinomycetota</taxon>
        <taxon>Actinomycetes</taxon>
        <taxon>Actinomycetales</taxon>
        <taxon>Actinomycetaceae</taxon>
        <taxon>Flaviflexus</taxon>
    </lineage>
</organism>
<evidence type="ECO:0000313" key="2">
    <source>
        <dbReference type="EMBL" id="AZQ76393.1"/>
    </source>
</evidence>
<dbReference type="SUPFAM" id="SSF56574">
    <property type="entry name" value="Serpins"/>
    <property type="match status" value="1"/>
</dbReference>
<keyword evidence="1" id="KW-0732">Signal</keyword>
<dbReference type="Proteomes" id="UP000280344">
    <property type="component" value="Chromosome"/>
</dbReference>
<dbReference type="InterPro" id="IPR036186">
    <property type="entry name" value="Serpin_sf"/>
</dbReference>
<evidence type="ECO:0000313" key="3">
    <source>
        <dbReference type="Proteomes" id="UP000280344"/>
    </source>
</evidence>
<dbReference type="PROSITE" id="PS51257">
    <property type="entry name" value="PROKAR_LIPOPROTEIN"/>
    <property type="match status" value="1"/>
</dbReference>
<keyword evidence="3" id="KW-1185">Reference proteome</keyword>
<feature type="chain" id="PRO_5039357660" description="Serpin domain-containing protein" evidence="1">
    <location>
        <begin position="22"/>
        <end position="404"/>
    </location>
</feature>
<dbReference type="AlphaFoldDB" id="A0A3S9PVI2"/>
<protein>
    <recommendedName>
        <fullName evidence="4">Serpin domain-containing protein</fullName>
    </recommendedName>
</protein>
<proteinExistence type="predicted"/>
<dbReference type="EMBL" id="CP034593">
    <property type="protein sequence ID" value="AZQ76393.1"/>
    <property type="molecule type" value="Genomic_DNA"/>
</dbReference>
<dbReference type="Gene3D" id="2.30.39.10">
    <property type="entry name" value="Alpha-1-antitrypsin, domain 1"/>
    <property type="match status" value="1"/>
</dbReference>
<dbReference type="Gene3D" id="3.30.497.10">
    <property type="entry name" value="Antithrombin, subunit I, domain 2"/>
    <property type="match status" value="1"/>
</dbReference>